<name>A0A918L3A9_9ACTN</name>
<sequence length="84" mass="8666">MWTPETYLLTRIAALVAMDASPASYLLDVGAAEGLGVPLERIQGTLVAVAPVVGSARVVSAARNIGEAFWLPVDDEGEEPGAAT</sequence>
<gene>
    <name evidence="1" type="ORF">GCM10010269_24000</name>
</gene>
<proteinExistence type="predicted"/>
<reference evidence="1" key="2">
    <citation type="submission" date="2020-09" db="EMBL/GenBank/DDBJ databases">
        <authorList>
            <person name="Sun Q."/>
            <person name="Ohkuma M."/>
        </authorList>
    </citation>
    <scope>NUCLEOTIDE SEQUENCE</scope>
    <source>
        <strain evidence="1">JCM 4386</strain>
    </source>
</reference>
<comment type="caution">
    <text evidence="1">The sequence shown here is derived from an EMBL/GenBank/DDBJ whole genome shotgun (WGS) entry which is preliminary data.</text>
</comment>
<dbReference type="Proteomes" id="UP000606194">
    <property type="component" value="Unassembled WGS sequence"/>
</dbReference>
<keyword evidence="2" id="KW-1185">Reference proteome</keyword>
<dbReference type="AlphaFoldDB" id="A0A918L3A9"/>
<organism evidence="1 2">
    <name type="scientific">Streptomyces humidus</name>
    <dbReference type="NCBI Taxonomy" id="52259"/>
    <lineage>
        <taxon>Bacteria</taxon>
        <taxon>Bacillati</taxon>
        <taxon>Actinomycetota</taxon>
        <taxon>Actinomycetes</taxon>
        <taxon>Kitasatosporales</taxon>
        <taxon>Streptomycetaceae</taxon>
        <taxon>Streptomyces</taxon>
    </lineage>
</organism>
<protein>
    <submittedName>
        <fullName evidence="1">Uncharacterized protein</fullName>
    </submittedName>
</protein>
<dbReference type="EMBL" id="BMTL01000008">
    <property type="protein sequence ID" value="GGR84064.1"/>
    <property type="molecule type" value="Genomic_DNA"/>
</dbReference>
<evidence type="ECO:0000313" key="2">
    <source>
        <dbReference type="Proteomes" id="UP000606194"/>
    </source>
</evidence>
<evidence type="ECO:0000313" key="1">
    <source>
        <dbReference type="EMBL" id="GGR84064.1"/>
    </source>
</evidence>
<accession>A0A918L3A9</accession>
<reference evidence="1" key="1">
    <citation type="journal article" date="2014" name="Int. J. Syst. Evol. Microbiol.">
        <title>Complete genome sequence of Corynebacterium casei LMG S-19264T (=DSM 44701T), isolated from a smear-ripened cheese.</title>
        <authorList>
            <consortium name="US DOE Joint Genome Institute (JGI-PGF)"/>
            <person name="Walter F."/>
            <person name="Albersmeier A."/>
            <person name="Kalinowski J."/>
            <person name="Ruckert C."/>
        </authorList>
    </citation>
    <scope>NUCLEOTIDE SEQUENCE</scope>
    <source>
        <strain evidence="1">JCM 4386</strain>
    </source>
</reference>
<dbReference type="RefSeq" id="WP_229878040.1">
    <property type="nucleotide sequence ID" value="NZ_BMTL01000008.1"/>
</dbReference>